<name>A0ABW3H4X3_9SPHN</name>
<evidence type="ECO:0000256" key="3">
    <source>
        <dbReference type="ARBA" id="ARBA00022448"/>
    </source>
</evidence>
<gene>
    <name evidence="9" type="ORF">ACFQ1E_09245</name>
</gene>
<dbReference type="EMBL" id="JBHTJG010000003">
    <property type="protein sequence ID" value="MFD0946520.1"/>
    <property type="molecule type" value="Genomic_DNA"/>
</dbReference>
<evidence type="ECO:0000256" key="1">
    <source>
        <dbReference type="ARBA" id="ARBA00004417"/>
    </source>
</evidence>
<dbReference type="Gene3D" id="3.40.50.300">
    <property type="entry name" value="P-loop containing nucleotide triphosphate hydrolases"/>
    <property type="match status" value="1"/>
</dbReference>
<keyword evidence="4" id="KW-1003">Cell membrane</keyword>
<evidence type="ECO:0000256" key="7">
    <source>
        <dbReference type="ARBA" id="ARBA00023136"/>
    </source>
</evidence>
<sequence length="316" mass="32818">MALLDVRGLRVEFASRSGPLAAVEGLDLAVAPGETLALVGESGSGKSVASMAVMGLLPATARVSGQALFEGEDLIAMPPAELRRRRGSGIAMVFQEPMTSLNPVLTIGRQLIEALPRVERASRAAARGRAAELLASVGITAPESRLDEFPHQLSGGMRQRVMIAIALAGRPRLIIADEPTTALDVTVQAQIVALLQSLQRDTGIAILLISHDLALVRQMAGRVAVMYAGRKVEEAAAAALFDRPGHPYSAGLIAAIPRLGGGREARLAEIPGAAPSLAERGPGCNFAPRCPMAAEVCATPPPATGIACHFRTEAAA</sequence>
<comment type="similarity">
    <text evidence="2">Belongs to the ABC transporter superfamily.</text>
</comment>
<dbReference type="PROSITE" id="PS50893">
    <property type="entry name" value="ABC_TRANSPORTER_2"/>
    <property type="match status" value="1"/>
</dbReference>
<dbReference type="InterPro" id="IPR013563">
    <property type="entry name" value="Oligopep_ABC_C"/>
</dbReference>
<dbReference type="NCBIfam" id="TIGR01727">
    <property type="entry name" value="oligo_HPY"/>
    <property type="match status" value="1"/>
</dbReference>
<evidence type="ECO:0000313" key="10">
    <source>
        <dbReference type="Proteomes" id="UP001596977"/>
    </source>
</evidence>
<evidence type="ECO:0000256" key="2">
    <source>
        <dbReference type="ARBA" id="ARBA00005417"/>
    </source>
</evidence>
<dbReference type="SUPFAM" id="SSF52540">
    <property type="entry name" value="P-loop containing nucleoside triphosphate hydrolases"/>
    <property type="match status" value="1"/>
</dbReference>
<protein>
    <submittedName>
        <fullName evidence="9">ABC transporter ATP-binding protein</fullName>
    </submittedName>
</protein>
<dbReference type="InterPro" id="IPR050388">
    <property type="entry name" value="ABC_Ni/Peptide_Import"/>
</dbReference>
<dbReference type="PROSITE" id="PS00211">
    <property type="entry name" value="ABC_TRANSPORTER_1"/>
    <property type="match status" value="1"/>
</dbReference>
<evidence type="ECO:0000259" key="8">
    <source>
        <dbReference type="PROSITE" id="PS50893"/>
    </source>
</evidence>
<feature type="domain" description="ABC transporter" evidence="8">
    <location>
        <begin position="6"/>
        <end position="253"/>
    </location>
</feature>
<comment type="subcellular location">
    <subcellularLocation>
        <location evidence="1">Cell inner membrane</location>
        <topology evidence="1">Peripheral membrane protein</topology>
    </subcellularLocation>
</comment>
<dbReference type="RefSeq" id="WP_264943888.1">
    <property type="nucleotide sequence ID" value="NZ_JAPDRA010000003.1"/>
</dbReference>
<dbReference type="PANTHER" id="PTHR43297:SF2">
    <property type="entry name" value="DIPEPTIDE TRANSPORT ATP-BINDING PROTEIN DPPD"/>
    <property type="match status" value="1"/>
</dbReference>
<dbReference type="InterPro" id="IPR027417">
    <property type="entry name" value="P-loop_NTPase"/>
</dbReference>
<evidence type="ECO:0000313" key="9">
    <source>
        <dbReference type="EMBL" id="MFD0946520.1"/>
    </source>
</evidence>
<dbReference type="Proteomes" id="UP001596977">
    <property type="component" value="Unassembled WGS sequence"/>
</dbReference>
<dbReference type="SMART" id="SM00382">
    <property type="entry name" value="AAA"/>
    <property type="match status" value="1"/>
</dbReference>
<dbReference type="InterPro" id="IPR003439">
    <property type="entry name" value="ABC_transporter-like_ATP-bd"/>
</dbReference>
<dbReference type="CDD" id="cd03257">
    <property type="entry name" value="ABC_NikE_OppD_transporters"/>
    <property type="match status" value="1"/>
</dbReference>
<keyword evidence="7" id="KW-0472">Membrane</keyword>
<comment type="caution">
    <text evidence="9">The sequence shown here is derived from an EMBL/GenBank/DDBJ whole genome shotgun (WGS) entry which is preliminary data.</text>
</comment>
<dbReference type="PANTHER" id="PTHR43297">
    <property type="entry name" value="OLIGOPEPTIDE TRANSPORT ATP-BINDING PROTEIN APPD"/>
    <property type="match status" value="1"/>
</dbReference>
<dbReference type="InterPro" id="IPR003593">
    <property type="entry name" value="AAA+_ATPase"/>
</dbReference>
<dbReference type="InterPro" id="IPR017871">
    <property type="entry name" value="ABC_transporter-like_CS"/>
</dbReference>
<dbReference type="Pfam" id="PF00005">
    <property type="entry name" value="ABC_tran"/>
    <property type="match status" value="1"/>
</dbReference>
<evidence type="ECO:0000256" key="5">
    <source>
        <dbReference type="ARBA" id="ARBA00022741"/>
    </source>
</evidence>
<evidence type="ECO:0000256" key="6">
    <source>
        <dbReference type="ARBA" id="ARBA00022840"/>
    </source>
</evidence>
<reference evidence="10" key="1">
    <citation type="journal article" date="2019" name="Int. J. Syst. Evol. Microbiol.">
        <title>The Global Catalogue of Microorganisms (GCM) 10K type strain sequencing project: providing services to taxonomists for standard genome sequencing and annotation.</title>
        <authorList>
            <consortium name="The Broad Institute Genomics Platform"/>
            <consortium name="The Broad Institute Genome Sequencing Center for Infectious Disease"/>
            <person name="Wu L."/>
            <person name="Ma J."/>
        </authorList>
    </citation>
    <scope>NUCLEOTIDE SEQUENCE [LARGE SCALE GENOMIC DNA]</scope>
    <source>
        <strain evidence="10">CCUG 62982</strain>
    </source>
</reference>
<keyword evidence="5" id="KW-0547">Nucleotide-binding</keyword>
<keyword evidence="6 9" id="KW-0067">ATP-binding</keyword>
<proteinExistence type="inferred from homology"/>
<evidence type="ECO:0000256" key="4">
    <source>
        <dbReference type="ARBA" id="ARBA00022475"/>
    </source>
</evidence>
<organism evidence="9 10">
    <name type="scientific">Sphingomonas canadensis</name>
    <dbReference type="NCBI Taxonomy" id="1219257"/>
    <lineage>
        <taxon>Bacteria</taxon>
        <taxon>Pseudomonadati</taxon>
        <taxon>Pseudomonadota</taxon>
        <taxon>Alphaproteobacteria</taxon>
        <taxon>Sphingomonadales</taxon>
        <taxon>Sphingomonadaceae</taxon>
        <taxon>Sphingomonas</taxon>
    </lineage>
</organism>
<dbReference type="GO" id="GO:0005524">
    <property type="term" value="F:ATP binding"/>
    <property type="evidence" value="ECO:0007669"/>
    <property type="project" value="UniProtKB-KW"/>
</dbReference>
<keyword evidence="3" id="KW-0813">Transport</keyword>
<accession>A0ABW3H4X3</accession>
<dbReference type="Pfam" id="PF08352">
    <property type="entry name" value="oligo_HPY"/>
    <property type="match status" value="1"/>
</dbReference>
<keyword evidence="10" id="KW-1185">Reference proteome</keyword>